<dbReference type="InterPro" id="IPR042269">
    <property type="entry name" value="Ser_carbopepase_S28_SKS"/>
</dbReference>
<keyword evidence="7" id="KW-1133">Transmembrane helix</keyword>
<protein>
    <recommendedName>
        <fullName evidence="10">Prolylcarboxypeptidase</fullName>
    </recommendedName>
</protein>
<dbReference type="PANTHER" id="PTHR11010">
    <property type="entry name" value="PROTEASE S28 PRO-X CARBOXYPEPTIDASE-RELATED"/>
    <property type="match status" value="1"/>
</dbReference>
<dbReference type="InterPro" id="IPR008758">
    <property type="entry name" value="Peptidase_S28"/>
</dbReference>
<dbReference type="GO" id="GO:0006508">
    <property type="term" value="P:proteolysis"/>
    <property type="evidence" value="ECO:0007669"/>
    <property type="project" value="UniProtKB-KW"/>
</dbReference>
<keyword evidence="3" id="KW-0732">Signal</keyword>
<evidence type="ECO:0008006" key="10">
    <source>
        <dbReference type="Google" id="ProtNLM"/>
    </source>
</evidence>
<accession>A0AAD2PUQ1</accession>
<dbReference type="PANTHER" id="PTHR11010:SF38">
    <property type="entry name" value="LYSOSOMAL PRO-X CARBOXYPEPTIDASE"/>
    <property type="match status" value="1"/>
</dbReference>
<evidence type="ECO:0000256" key="2">
    <source>
        <dbReference type="ARBA" id="ARBA00022670"/>
    </source>
</evidence>
<gene>
    <name evidence="8" type="ORF">CYCCA115_LOCUS13284</name>
</gene>
<evidence type="ECO:0000256" key="4">
    <source>
        <dbReference type="ARBA" id="ARBA00022801"/>
    </source>
</evidence>
<dbReference type="Proteomes" id="UP001295423">
    <property type="component" value="Unassembled WGS sequence"/>
</dbReference>
<dbReference type="SUPFAM" id="SSF53474">
    <property type="entry name" value="alpha/beta-Hydrolases"/>
    <property type="match status" value="1"/>
</dbReference>
<dbReference type="GO" id="GO:0008239">
    <property type="term" value="F:dipeptidyl-peptidase activity"/>
    <property type="evidence" value="ECO:0007669"/>
    <property type="project" value="TreeGrafter"/>
</dbReference>
<dbReference type="InterPro" id="IPR029058">
    <property type="entry name" value="AB_hydrolase_fold"/>
</dbReference>
<keyword evidence="2" id="KW-0645">Protease</keyword>
<keyword evidence="5" id="KW-0325">Glycoprotein</keyword>
<evidence type="ECO:0000256" key="7">
    <source>
        <dbReference type="SAM" id="Phobius"/>
    </source>
</evidence>
<keyword evidence="7" id="KW-0472">Membrane</keyword>
<comment type="caution">
    <text evidence="8">The sequence shown here is derived from an EMBL/GenBank/DDBJ whole genome shotgun (WGS) entry which is preliminary data.</text>
</comment>
<dbReference type="Gene3D" id="3.40.50.1820">
    <property type="entry name" value="alpha/beta hydrolase"/>
    <property type="match status" value="1"/>
</dbReference>
<keyword evidence="9" id="KW-1185">Reference proteome</keyword>
<dbReference type="EMBL" id="CAKOGP040001792">
    <property type="protein sequence ID" value="CAJ1951880.1"/>
    <property type="molecule type" value="Genomic_DNA"/>
</dbReference>
<reference evidence="8" key="1">
    <citation type="submission" date="2023-08" db="EMBL/GenBank/DDBJ databases">
        <authorList>
            <person name="Audoor S."/>
            <person name="Bilcke G."/>
        </authorList>
    </citation>
    <scope>NUCLEOTIDE SEQUENCE</scope>
</reference>
<evidence type="ECO:0000256" key="5">
    <source>
        <dbReference type="ARBA" id="ARBA00023180"/>
    </source>
</evidence>
<evidence type="ECO:0000256" key="3">
    <source>
        <dbReference type="ARBA" id="ARBA00022729"/>
    </source>
</evidence>
<dbReference type="AlphaFoldDB" id="A0AAD2PUQ1"/>
<keyword evidence="4" id="KW-0378">Hydrolase</keyword>
<comment type="similarity">
    <text evidence="1">Belongs to the peptidase S28 family.</text>
</comment>
<dbReference type="Gene3D" id="1.20.120.980">
    <property type="entry name" value="Serine carboxypeptidase S28, SKS domain"/>
    <property type="match status" value="1"/>
</dbReference>
<evidence type="ECO:0000256" key="6">
    <source>
        <dbReference type="SAM" id="MobiDB-lite"/>
    </source>
</evidence>
<evidence type="ECO:0000256" key="1">
    <source>
        <dbReference type="ARBA" id="ARBA00011079"/>
    </source>
</evidence>
<evidence type="ECO:0000313" key="8">
    <source>
        <dbReference type="EMBL" id="CAJ1951880.1"/>
    </source>
</evidence>
<dbReference type="GO" id="GO:0070008">
    <property type="term" value="F:serine-type exopeptidase activity"/>
    <property type="evidence" value="ECO:0007669"/>
    <property type="project" value="InterPro"/>
</dbReference>
<sequence>MLGGYGSIAPQSIDEEKSESHSLDPPQPPQGSGGTAPHHADREVQVERASRFLFMLTILAIVAFGAFTTGDFVGDKQGNLTISGTSSRHHRNVLLEGHYDKHEMFFENQLVDHLNPLNKGVYPQRFYKVSKYWKGPGHPILVILGGEDSLDLPMLYPYVRKGLAKEFHAYVLSPEHRFYGKSQPVDDPTNDDLVRYLSPDQALLDVITLIQTTRESLGCSLDKFSTDYCPVITFGASYPGFLSAMLRFRFPQVVDIAYASSAPLELYAQTVAADAYFDKVSEVAEAASTGCTAAVRDTLYAARDELLTQYTSVQEAAKATGFCTHNFPAYIQNITEFISETIIYLVPAVFADFNMAYYPPGPKTALERACHIFQNSNHAPLKKISKLYDLRGQVDYGLAKKSKCFDLSLELPSGPNARIRGADSSGTGGGFTGEIWEFQCCKDLIIRASASVKSMFLPQPFQYAWLSAHCHERFEGVPMEPFRMVSEWRFNDLSHASRILFTNGMKDGWSTSSILQNTNPNIAIFNFPNGAHHSDLGNSWPSSDDTDDIVQGHRDATITLRQWLDEIKAENSTTTTTTTTTSSSSLR</sequence>
<evidence type="ECO:0000313" key="9">
    <source>
        <dbReference type="Proteomes" id="UP001295423"/>
    </source>
</evidence>
<feature type="transmembrane region" description="Helical" evidence="7">
    <location>
        <begin position="52"/>
        <end position="73"/>
    </location>
</feature>
<feature type="region of interest" description="Disordered" evidence="6">
    <location>
        <begin position="1"/>
        <end position="41"/>
    </location>
</feature>
<dbReference type="Pfam" id="PF05577">
    <property type="entry name" value="Peptidase_S28"/>
    <property type="match status" value="1"/>
</dbReference>
<proteinExistence type="inferred from homology"/>
<name>A0AAD2PUQ1_9STRA</name>
<organism evidence="8 9">
    <name type="scientific">Cylindrotheca closterium</name>
    <dbReference type="NCBI Taxonomy" id="2856"/>
    <lineage>
        <taxon>Eukaryota</taxon>
        <taxon>Sar</taxon>
        <taxon>Stramenopiles</taxon>
        <taxon>Ochrophyta</taxon>
        <taxon>Bacillariophyta</taxon>
        <taxon>Bacillariophyceae</taxon>
        <taxon>Bacillariophycidae</taxon>
        <taxon>Bacillariales</taxon>
        <taxon>Bacillariaceae</taxon>
        <taxon>Cylindrotheca</taxon>
    </lineage>
</organism>
<keyword evidence="7" id="KW-0812">Transmembrane</keyword>